<dbReference type="RefSeq" id="WP_013323662.1">
    <property type="nucleotide sequence ID" value="NC_014501.1"/>
</dbReference>
<name>E0UGZ4_GLOV7</name>
<dbReference type="Proteomes" id="UP000008206">
    <property type="component" value="Chromosome"/>
</dbReference>
<dbReference type="Gene3D" id="3.90.640.10">
    <property type="entry name" value="Actin, Chain A, domain 4"/>
    <property type="match status" value="1"/>
</dbReference>
<dbReference type="CDD" id="cd10170">
    <property type="entry name" value="ASKHA_NBD_HSP70"/>
    <property type="match status" value="1"/>
</dbReference>
<dbReference type="PANTHER" id="PTHR42749:SF1">
    <property type="entry name" value="CELL SHAPE-DETERMINING PROTEIN MREB"/>
    <property type="match status" value="1"/>
</dbReference>
<dbReference type="Gene3D" id="3.30.420.40">
    <property type="match status" value="2"/>
</dbReference>
<accession>E0UGZ4</accession>
<evidence type="ECO:0000313" key="2">
    <source>
        <dbReference type="EMBL" id="ADN15593.1"/>
    </source>
</evidence>
<evidence type="ECO:0000313" key="3">
    <source>
        <dbReference type="Proteomes" id="UP000008206"/>
    </source>
</evidence>
<gene>
    <name evidence="2" type="ordered locus">Cyan7822_3656</name>
</gene>
<dbReference type="PANTHER" id="PTHR42749">
    <property type="entry name" value="CELL SHAPE-DETERMINING PROTEIN MREB"/>
    <property type="match status" value="1"/>
</dbReference>
<keyword evidence="1" id="KW-0175">Coiled coil</keyword>
<dbReference type="STRING" id="497965.Cyan7822_3656"/>
<dbReference type="eggNOG" id="COG0443">
    <property type="taxonomic scope" value="Bacteria"/>
</dbReference>
<sequence>MTASHLQSLIADLDRLLSQSSSRLSWSTSDTWAEREQTRQLLQKIRVYLLSLDSQPLTQAESSLELSSTAEQWVEQITSTVIAQLNSQLGLWFDSLGAELEALRQQRQSLVQDLQSLQLQYQQMTANFMQLLMKRSQDVLEQQIYQTQETIAQQLRIESSAWIHPSEIAEQLIQLQQHSDQLLSELDTTFRTIFETLEQDLQGYSQSLSQGLERMHGLGQQGEVKLLAYINRLSEQLEKASLSPSPTDELGVPQAASSVPIDSIRLLTDLIPSTTLLEQQPLTTTSETVCPPRELTTQEDFVRLQGWYLGVEVGSSALTAVLSKLNRQAGEENLIQEYSLYWSTGECSSFRLPTTAYSSIEQSTAMQLDNLKSLLNQTEALSQDLALILVSLFSTLKATEMDVSATLAVMSEQLSASELESALSDLQGIIFSIPNGWGEPYRSQLKWAVKTADLLKEDQPIFFLEEAIATFLAHLPLTSTNLLSLWPSTTLVINAGATTTDLALVNIPHQIETLSPEHFRLSTIPYGGNALDQDIFCQLIYPQWLSQLNPSFPRIAEMVPSAGMPDLEKREQLKQCLQASPLGVSFLEAAKLAKLILQQQVSFTSQLGHQPWTLQRHDLEKIVIGPFLGYLEQQIQSLLSQNHLSFEDVGQVITSGGTTLALWPYLSAWMNEKFPLARLLYDDQTEMITTVARGLARLPFFPNFQKPQE</sequence>
<proteinExistence type="predicted"/>
<protein>
    <submittedName>
        <fullName evidence="2">Uncharacterized protein</fullName>
    </submittedName>
</protein>
<dbReference type="OrthoDB" id="437233at2"/>
<reference evidence="3" key="1">
    <citation type="journal article" date="2011" name="MBio">
        <title>Novel metabolic attributes of the genus Cyanothece, comprising a group of unicellular nitrogen-fixing Cyanobacteria.</title>
        <authorList>
            <person name="Bandyopadhyay A."/>
            <person name="Elvitigala T."/>
            <person name="Welsh E."/>
            <person name="Stockel J."/>
            <person name="Liberton M."/>
            <person name="Min H."/>
            <person name="Sherman L.A."/>
            <person name="Pakrasi H.B."/>
        </authorList>
    </citation>
    <scope>NUCLEOTIDE SEQUENCE [LARGE SCALE GENOMIC DNA]</scope>
    <source>
        <strain evidence="3">PCC 7822</strain>
    </source>
</reference>
<dbReference type="HOGENOM" id="CLU_465991_0_0_3"/>
<feature type="coiled-coil region" evidence="1">
    <location>
        <begin position="93"/>
        <end position="127"/>
    </location>
</feature>
<organism evidence="2 3">
    <name type="scientific">Gloeothece verrucosa (strain PCC 7822)</name>
    <name type="common">Cyanothece sp. (strain PCC 7822)</name>
    <dbReference type="NCBI Taxonomy" id="497965"/>
    <lineage>
        <taxon>Bacteria</taxon>
        <taxon>Bacillati</taxon>
        <taxon>Cyanobacteriota</taxon>
        <taxon>Cyanophyceae</taxon>
        <taxon>Oscillatoriophycideae</taxon>
        <taxon>Chroococcales</taxon>
        <taxon>Aphanothecaceae</taxon>
        <taxon>Gloeothece</taxon>
        <taxon>Gloeothece verrucosa</taxon>
    </lineage>
</organism>
<dbReference type="SUPFAM" id="SSF53067">
    <property type="entry name" value="Actin-like ATPase domain"/>
    <property type="match status" value="1"/>
</dbReference>
<dbReference type="EMBL" id="CP002198">
    <property type="protein sequence ID" value="ADN15593.1"/>
    <property type="molecule type" value="Genomic_DNA"/>
</dbReference>
<evidence type="ECO:0000256" key="1">
    <source>
        <dbReference type="SAM" id="Coils"/>
    </source>
</evidence>
<keyword evidence="3" id="KW-1185">Reference proteome</keyword>
<dbReference type="KEGG" id="cyj:Cyan7822_3656"/>
<dbReference type="AlphaFoldDB" id="E0UGZ4"/>
<dbReference type="InterPro" id="IPR043129">
    <property type="entry name" value="ATPase_NBD"/>
</dbReference>